<evidence type="ECO:0000313" key="10">
    <source>
        <dbReference type="EMBL" id="BAV34241.1"/>
    </source>
</evidence>
<dbReference type="PANTHER" id="PTHR21600:SF44">
    <property type="entry name" value="RIBOSOMAL LARGE SUBUNIT PSEUDOURIDINE SYNTHASE D"/>
    <property type="match status" value="1"/>
</dbReference>
<dbReference type="Pfam" id="PF01479">
    <property type="entry name" value="S4"/>
    <property type="match status" value="1"/>
</dbReference>
<dbReference type="EC" id="5.4.99.-" evidence="8"/>
<feature type="active site" evidence="6">
    <location>
        <position position="138"/>
    </location>
</feature>
<dbReference type="CDD" id="cd00165">
    <property type="entry name" value="S4"/>
    <property type="match status" value="1"/>
</dbReference>
<dbReference type="InterPro" id="IPR002942">
    <property type="entry name" value="S4_RNA-bd"/>
</dbReference>
<gene>
    <name evidence="10" type="ORF">SCL_1950</name>
</gene>
<comment type="similarity">
    <text evidence="1 8">Belongs to the pseudouridine synthase RluA family.</text>
</comment>
<evidence type="ECO:0000256" key="1">
    <source>
        <dbReference type="ARBA" id="ARBA00010876"/>
    </source>
</evidence>
<dbReference type="SMART" id="SM00363">
    <property type="entry name" value="S4"/>
    <property type="match status" value="1"/>
</dbReference>
<dbReference type="NCBIfam" id="TIGR00005">
    <property type="entry name" value="rluA_subfam"/>
    <property type="match status" value="1"/>
</dbReference>
<organism evidence="10 11">
    <name type="scientific">Sulfuricaulis limicola</name>
    <dbReference type="NCBI Taxonomy" id="1620215"/>
    <lineage>
        <taxon>Bacteria</taxon>
        <taxon>Pseudomonadati</taxon>
        <taxon>Pseudomonadota</taxon>
        <taxon>Gammaproteobacteria</taxon>
        <taxon>Acidiferrobacterales</taxon>
        <taxon>Acidiferrobacteraceae</taxon>
        <taxon>Sulfuricaulis</taxon>
    </lineage>
</organism>
<name>A0A1B4XHE7_9GAMM</name>
<evidence type="ECO:0000256" key="6">
    <source>
        <dbReference type="PIRSR" id="PIRSR606225-1"/>
    </source>
</evidence>
<reference evidence="10 11" key="1">
    <citation type="submission" date="2015-05" db="EMBL/GenBank/DDBJ databases">
        <title>Complete genome sequence of a sulfur-oxidizing gammaproteobacterium strain HA5.</title>
        <authorList>
            <person name="Miura A."/>
            <person name="Kojima H."/>
            <person name="Fukui M."/>
        </authorList>
    </citation>
    <scope>NUCLEOTIDE SEQUENCE [LARGE SCALE GENOMIC DNA]</scope>
    <source>
        <strain evidence="10 11">HA5</strain>
    </source>
</reference>
<evidence type="ECO:0000256" key="8">
    <source>
        <dbReference type="RuleBase" id="RU362028"/>
    </source>
</evidence>
<dbReference type="InParanoid" id="A0A1B4XHE7"/>
<evidence type="ECO:0000256" key="4">
    <source>
        <dbReference type="ARBA" id="ARBA00036882"/>
    </source>
</evidence>
<comment type="function">
    <text evidence="5">Responsible for synthesis of pseudouridine from uracil at positions 1911, 1915 and 1917 in 23S ribosomal RNA.</text>
</comment>
<dbReference type="KEGG" id="slim:SCL_1950"/>
<dbReference type="Proteomes" id="UP000243180">
    <property type="component" value="Chromosome"/>
</dbReference>
<dbReference type="GO" id="GO:0160140">
    <property type="term" value="F:23S rRNA pseudouridine(1911/1915/1917) synthase activity"/>
    <property type="evidence" value="ECO:0007669"/>
    <property type="project" value="UniProtKB-EC"/>
</dbReference>
<dbReference type="FunFam" id="3.30.2350.10:FF:000006">
    <property type="entry name" value="Pseudouridine synthase"/>
    <property type="match status" value="1"/>
</dbReference>
<dbReference type="FunCoup" id="A0A1B4XHE7">
    <property type="interactions" value="604"/>
</dbReference>
<dbReference type="EMBL" id="AP014879">
    <property type="protein sequence ID" value="BAV34241.1"/>
    <property type="molecule type" value="Genomic_DNA"/>
</dbReference>
<keyword evidence="11" id="KW-1185">Reference proteome</keyword>
<dbReference type="InterPro" id="IPR006225">
    <property type="entry name" value="PsdUridine_synth_RluC/D"/>
</dbReference>
<dbReference type="NCBIfam" id="NF008385">
    <property type="entry name" value="PRK11180.1"/>
    <property type="match status" value="1"/>
</dbReference>
<dbReference type="Pfam" id="PF00849">
    <property type="entry name" value="PseudoU_synth_2"/>
    <property type="match status" value="1"/>
</dbReference>
<dbReference type="OrthoDB" id="9785808at2"/>
<dbReference type="RefSeq" id="WP_096361007.1">
    <property type="nucleotide sequence ID" value="NZ_AP014879.1"/>
</dbReference>
<evidence type="ECO:0000259" key="9">
    <source>
        <dbReference type="SMART" id="SM00363"/>
    </source>
</evidence>
<dbReference type="GO" id="GO:0000455">
    <property type="term" value="P:enzyme-directed rRNA pseudouridine synthesis"/>
    <property type="evidence" value="ECO:0007669"/>
    <property type="project" value="UniProtKB-ARBA"/>
</dbReference>
<dbReference type="AlphaFoldDB" id="A0A1B4XHE7"/>
<dbReference type="GO" id="GO:0003723">
    <property type="term" value="F:RNA binding"/>
    <property type="evidence" value="ECO:0007669"/>
    <property type="project" value="UniProtKB-KW"/>
</dbReference>
<proteinExistence type="inferred from homology"/>
<evidence type="ECO:0000256" key="2">
    <source>
        <dbReference type="ARBA" id="ARBA00022884"/>
    </source>
</evidence>
<dbReference type="CDD" id="cd02869">
    <property type="entry name" value="PseudoU_synth_RluA_like"/>
    <property type="match status" value="1"/>
</dbReference>
<dbReference type="PANTHER" id="PTHR21600">
    <property type="entry name" value="MITOCHONDRIAL RNA PSEUDOURIDINE SYNTHASE"/>
    <property type="match status" value="1"/>
</dbReference>
<comment type="catalytic activity">
    <reaction evidence="8">
        <text>a uridine in RNA = a pseudouridine in RNA</text>
        <dbReference type="Rhea" id="RHEA:48348"/>
        <dbReference type="Rhea" id="RHEA-COMP:12068"/>
        <dbReference type="Rhea" id="RHEA-COMP:12069"/>
        <dbReference type="ChEBI" id="CHEBI:65314"/>
        <dbReference type="ChEBI" id="CHEBI:65315"/>
    </reaction>
</comment>
<dbReference type="PROSITE" id="PS01129">
    <property type="entry name" value="PSI_RLU"/>
    <property type="match status" value="1"/>
</dbReference>
<comment type="catalytic activity">
    <reaction evidence="4">
        <text>uridine(1911/1915/1917) in 23S rRNA = pseudouridine(1911/1915/1917) in 23S rRNA</text>
        <dbReference type="Rhea" id="RHEA:42524"/>
        <dbReference type="Rhea" id="RHEA-COMP:10097"/>
        <dbReference type="Rhea" id="RHEA-COMP:10098"/>
        <dbReference type="ChEBI" id="CHEBI:65314"/>
        <dbReference type="ChEBI" id="CHEBI:65315"/>
        <dbReference type="EC" id="5.4.99.23"/>
    </reaction>
</comment>
<evidence type="ECO:0000256" key="5">
    <source>
        <dbReference type="ARBA" id="ARBA00056072"/>
    </source>
</evidence>
<dbReference type="PROSITE" id="PS50889">
    <property type="entry name" value="S4"/>
    <property type="match status" value="1"/>
</dbReference>
<protein>
    <recommendedName>
        <fullName evidence="8">Pseudouridine synthase</fullName>
        <ecNumber evidence="8">5.4.99.-</ecNumber>
    </recommendedName>
</protein>
<keyword evidence="3 8" id="KW-0413">Isomerase</keyword>
<feature type="domain" description="RNA-binding S4" evidence="9">
    <location>
        <begin position="18"/>
        <end position="82"/>
    </location>
</feature>
<sequence>MNQESTLSASIPPELAGQRLDQALAALFADITRSQLQQWIEDGRITLNGRVPRKRDKVKEGDAVEIRVPPPVESGWKAQALPLEIVHEDSELLVINKPPGLVVHPGAGNPEGTLLNALVARMPKLAQLPRAGIVHRLDKDTSGLLVVAKTEHARQNLIEQLQEHSVEREYLTIVNGVMVAGGTIEAPIGRHRTQRTRMAVSNRGKPAVSHYRVMKKYRAHTLVQVNLESGRTHQIRVHMAHLHYPVVGDPVYGGRLKIPTGAGEKLKIVLRNFRRQALHALKLSLIHPKTGKRVQWATSVPEDMSKLMEALALDAKVHES</sequence>
<dbReference type="InterPro" id="IPR020103">
    <property type="entry name" value="PsdUridine_synth_cat_dom_sf"/>
</dbReference>
<keyword evidence="2 7" id="KW-0694">RNA-binding</keyword>
<dbReference type="SUPFAM" id="SSF55120">
    <property type="entry name" value="Pseudouridine synthase"/>
    <property type="match status" value="1"/>
</dbReference>
<dbReference type="InterPro" id="IPR006224">
    <property type="entry name" value="PsdUridine_synth_RluA-like_CS"/>
</dbReference>
<evidence type="ECO:0000256" key="3">
    <source>
        <dbReference type="ARBA" id="ARBA00023235"/>
    </source>
</evidence>
<evidence type="ECO:0000256" key="7">
    <source>
        <dbReference type="PROSITE-ProRule" id="PRU00182"/>
    </source>
</evidence>
<dbReference type="Gene3D" id="3.30.2350.10">
    <property type="entry name" value="Pseudouridine synthase"/>
    <property type="match status" value="1"/>
</dbReference>
<accession>A0A1B4XHE7</accession>
<dbReference type="InterPro" id="IPR050188">
    <property type="entry name" value="RluA_PseudoU_synthase"/>
</dbReference>
<dbReference type="SUPFAM" id="SSF55174">
    <property type="entry name" value="Alpha-L RNA-binding motif"/>
    <property type="match status" value="1"/>
</dbReference>
<dbReference type="InterPro" id="IPR036986">
    <property type="entry name" value="S4_RNA-bd_sf"/>
</dbReference>
<dbReference type="InterPro" id="IPR006145">
    <property type="entry name" value="PsdUridine_synth_RsuA/RluA"/>
</dbReference>
<evidence type="ECO:0000313" key="11">
    <source>
        <dbReference type="Proteomes" id="UP000243180"/>
    </source>
</evidence>
<dbReference type="Gene3D" id="3.10.290.10">
    <property type="entry name" value="RNA-binding S4 domain"/>
    <property type="match status" value="1"/>
</dbReference>